<evidence type="ECO:0000256" key="7">
    <source>
        <dbReference type="ARBA" id="ARBA00023242"/>
    </source>
</evidence>
<dbReference type="GO" id="GO:0005634">
    <property type="term" value="C:nucleus"/>
    <property type="evidence" value="ECO:0007669"/>
    <property type="project" value="UniProtKB-SubCell"/>
</dbReference>
<evidence type="ECO:0000256" key="9">
    <source>
        <dbReference type="PROSITE-ProRule" id="PRU00176"/>
    </source>
</evidence>
<feature type="region of interest" description="Disordered" evidence="11">
    <location>
        <begin position="471"/>
        <end position="518"/>
    </location>
</feature>
<reference evidence="14 15" key="1">
    <citation type="submission" date="2024-01" db="EMBL/GenBank/DDBJ databases">
        <title>The genomes of 5 underutilized Papilionoideae crops provide insights into root nodulation and disease resistanc.</title>
        <authorList>
            <person name="Yuan L."/>
        </authorList>
    </citation>
    <scope>NUCLEOTIDE SEQUENCE [LARGE SCALE GENOMIC DNA]</scope>
    <source>
        <strain evidence="14">ZHUSHIDOU_FW_LH</strain>
        <tissue evidence="14">Leaf</tissue>
    </source>
</reference>
<dbReference type="InterPro" id="IPR036053">
    <property type="entry name" value="PABP-dom"/>
</dbReference>
<dbReference type="PROSITE" id="PS50102">
    <property type="entry name" value="RRM"/>
    <property type="match status" value="4"/>
</dbReference>
<evidence type="ECO:0000256" key="11">
    <source>
        <dbReference type="SAM" id="MobiDB-lite"/>
    </source>
</evidence>
<dbReference type="InterPro" id="IPR006515">
    <property type="entry name" value="PABP_1234"/>
</dbReference>
<comment type="subcellular location">
    <subcellularLocation>
        <location evidence="2 10">Cytoplasm</location>
    </subcellularLocation>
    <subcellularLocation>
        <location evidence="1">Nucleus</location>
    </subcellularLocation>
</comment>
<dbReference type="InterPro" id="IPR012677">
    <property type="entry name" value="Nucleotide-bd_a/b_plait_sf"/>
</dbReference>
<proteinExistence type="inferred from homology"/>
<dbReference type="GO" id="GO:0005737">
    <property type="term" value="C:cytoplasm"/>
    <property type="evidence" value="ECO:0007669"/>
    <property type="project" value="UniProtKB-SubCell"/>
</dbReference>
<comment type="function">
    <text evidence="8">Binds the poly(A) tail of mRNA. Appears to be an important mediator of the multiple roles of the poly(A) tail in mRNA biogenesis, stability and translation.</text>
</comment>
<feature type="domain" description="PABC" evidence="13">
    <location>
        <begin position="518"/>
        <end position="598"/>
    </location>
</feature>
<dbReference type="Gene3D" id="3.30.70.330">
    <property type="match status" value="4"/>
</dbReference>
<dbReference type="GO" id="GO:0003723">
    <property type="term" value="F:RNA binding"/>
    <property type="evidence" value="ECO:0007669"/>
    <property type="project" value="UniProtKB-UniRule"/>
</dbReference>
<evidence type="ECO:0000256" key="8">
    <source>
        <dbReference type="ARBA" id="ARBA00054110"/>
    </source>
</evidence>
<organism evidence="14 15">
    <name type="scientific">Crotalaria pallida</name>
    <name type="common">Smooth rattlebox</name>
    <name type="synonym">Crotalaria striata</name>
    <dbReference type="NCBI Taxonomy" id="3830"/>
    <lineage>
        <taxon>Eukaryota</taxon>
        <taxon>Viridiplantae</taxon>
        <taxon>Streptophyta</taxon>
        <taxon>Embryophyta</taxon>
        <taxon>Tracheophyta</taxon>
        <taxon>Spermatophyta</taxon>
        <taxon>Magnoliopsida</taxon>
        <taxon>eudicotyledons</taxon>
        <taxon>Gunneridae</taxon>
        <taxon>Pentapetalae</taxon>
        <taxon>rosids</taxon>
        <taxon>fabids</taxon>
        <taxon>Fabales</taxon>
        <taxon>Fabaceae</taxon>
        <taxon>Papilionoideae</taxon>
        <taxon>50 kb inversion clade</taxon>
        <taxon>genistoids sensu lato</taxon>
        <taxon>core genistoids</taxon>
        <taxon>Crotalarieae</taxon>
        <taxon>Crotalaria</taxon>
    </lineage>
</organism>
<dbReference type="PANTHER" id="PTHR24012">
    <property type="entry name" value="RNA BINDING PROTEIN"/>
    <property type="match status" value="1"/>
</dbReference>
<accession>A0AAN9E4G2</accession>
<dbReference type="FunFam" id="3.30.70.330:FF:000500">
    <property type="entry name" value="Polyadenylate-binding protein"/>
    <property type="match status" value="1"/>
</dbReference>
<feature type="domain" description="RRM" evidence="12">
    <location>
        <begin position="13"/>
        <end position="91"/>
    </location>
</feature>
<feature type="region of interest" description="Disordered" evidence="11">
    <location>
        <begin position="445"/>
        <end position="464"/>
    </location>
</feature>
<dbReference type="SMART" id="SM00361">
    <property type="entry name" value="RRM_1"/>
    <property type="match status" value="4"/>
</dbReference>
<comment type="similarity">
    <text evidence="3 10">Belongs to the polyadenylate-binding protein type-1 family.</text>
</comment>
<feature type="domain" description="RRM" evidence="12">
    <location>
        <begin position="192"/>
        <end position="269"/>
    </location>
</feature>
<evidence type="ECO:0000259" key="13">
    <source>
        <dbReference type="PROSITE" id="PS51309"/>
    </source>
</evidence>
<keyword evidence="5" id="KW-0677">Repeat</keyword>
<protein>
    <recommendedName>
        <fullName evidence="10">Polyadenylate-binding protein</fullName>
        <shortName evidence="10">PABP</shortName>
    </recommendedName>
</protein>
<dbReference type="CDD" id="cd12379">
    <property type="entry name" value="RRM2_I_PABPs"/>
    <property type="match status" value="1"/>
</dbReference>
<dbReference type="InterPro" id="IPR003954">
    <property type="entry name" value="RRM_euk-type"/>
</dbReference>
<dbReference type="InterPro" id="IPR002004">
    <property type="entry name" value="PABP_HYD_C"/>
</dbReference>
<dbReference type="NCBIfam" id="TIGR01628">
    <property type="entry name" value="PABP-1234"/>
    <property type="match status" value="1"/>
</dbReference>
<evidence type="ECO:0000313" key="14">
    <source>
        <dbReference type="EMBL" id="KAK7245022.1"/>
    </source>
</evidence>
<name>A0AAN9E4G2_CROPI</name>
<evidence type="ECO:0000259" key="12">
    <source>
        <dbReference type="PROSITE" id="PS50102"/>
    </source>
</evidence>
<dbReference type="Proteomes" id="UP001372338">
    <property type="component" value="Unassembled WGS sequence"/>
</dbReference>
<keyword evidence="4 10" id="KW-0963">Cytoplasm</keyword>
<dbReference type="SUPFAM" id="SSF54928">
    <property type="entry name" value="RNA-binding domain, RBD"/>
    <property type="match status" value="3"/>
</dbReference>
<feature type="compositionally biased region" description="Low complexity" evidence="11">
    <location>
        <begin position="480"/>
        <end position="491"/>
    </location>
</feature>
<dbReference type="Gene3D" id="1.10.1900.10">
    <property type="entry name" value="c-terminal domain of poly(a) binding protein"/>
    <property type="match status" value="1"/>
</dbReference>
<dbReference type="InterPro" id="IPR000504">
    <property type="entry name" value="RRM_dom"/>
</dbReference>
<sequence length="624" mass="68886">MAVSPATIAALPASLYVGDLHPDVSDSQLFDAFTEFQGLSSVRVCRDSSTGKSLCYGYVNFASHQEAIRAIELKNHAILNGKAIRVTWSRRDPDARKNTSGNVFVKNLAESMDNAGLEELFTRFGNILSSKVVVSEDGKSRGYGFVQFESEESANAAIEKLNGSTIGDKQIYVGRFVKKIDRVFPRPDAGYTNLYMKNLDLNITEAALHEKFSSFGKIVSLAIAKDNNGVSKGFGFVNYDNPDDAKRALEAMNGTKFGSKILYVAKAQKKAEREQILHNQFEEKRKEQILKYKESNIYVKNIDDNVTDEELRAHFAACGTITSAKVMRDDKGISKGFGFVCFSTPEEANKAVNAYHGFMFHGKPLYVALAQRKEDRQAQLQQHAQMIAGLARSSTAIIPGGYHPLYYGAATGVVSQVPPRAGLMYQPMPLMPGWRAKGYAPPARPFQQSPAPVVSNNTRQHKQNRGRMNGYTISQGNAHSSQLVLSSRESSTQQAKYVPSGHQREMEKGPEFSSSASNSEMLHSMLSAAPPKQQKQILGNHLYELVKNKKLTPRGQVAKITGMLMEMDNAELLHLLESPETLSVKVGEAMKVLNNSKTKVSGKDVLHSNILLFTAKQIWEAEIS</sequence>
<evidence type="ECO:0000313" key="15">
    <source>
        <dbReference type="Proteomes" id="UP001372338"/>
    </source>
</evidence>
<dbReference type="FunFam" id="3.30.70.330:FF:000564">
    <property type="entry name" value="Polyadenylate-binding protein"/>
    <property type="match status" value="1"/>
</dbReference>
<evidence type="ECO:0000256" key="2">
    <source>
        <dbReference type="ARBA" id="ARBA00004496"/>
    </source>
</evidence>
<dbReference type="SMART" id="SM00517">
    <property type="entry name" value="PolyA"/>
    <property type="match status" value="1"/>
</dbReference>
<dbReference type="InterPro" id="IPR035979">
    <property type="entry name" value="RBD_domain_sf"/>
</dbReference>
<dbReference type="SMART" id="SM00360">
    <property type="entry name" value="RRM"/>
    <property type="match status" value="4"/>
</dbReference>
<dbReference type="FunFam" id="3.30.70.330:FF:000782">
    <property type="entry name" value="Polyadenylate-binding protein"/>
    <property type="match status" value="1"/>
</dbReference>
<evidence type="ECO:0000256" key="5">
    <source>
        <dbReference type="ARBA" id="ARBA00022737"/>
    </source>
</evidence>
<evidence type="ECO:0000256" key="1">
    <source>
        <dbReference type="ARBA" id="ARBA00004123"/>
    </source>
</evidence>
<dbReference type="Pfam" id="PF00076">
    <property type="entry name" value="RRM_1"/>
    <property type="match status" value="4"/>
</dbReference>
<dbReference type="InterPro" id="IPR045305">
    <property type="entry name" value="RRM2_I_PABPs"/>
</dbReference>
<dbReference type="AlphaFoldDB" id="A0AAN9E4G2"/>
<comment type="caution">
    <text evidence="14">The sequence shown here is derived from an EMBL/GenBank/DDBJ whole genome shotgun (WGS) entry which is preliminary data.</text>
</comment>
<keyword evidence="15" id="KW-1185">Reference proteome</keyword>
<dbReference type="PROSITE" id="PS51309">
    <property type="entry name" value="PABC"/>
    <property type="match status" value="1"/>
</dbReference>
<dbReference type="FunFam" id="3.30.70.330:FF:000499">
    <property type="entry name" value="Polyadenylate-binding protein"/>
    <property type="match status" value="1"/>
</dbReference>
<dbReference type="EMBL" id="JAYWIO010000008">
    <property type="protein sequence ID" value="KAK7245022.1"/>
    <property type="molecule type" value="Genomic_DNA"/>
</dbReference>
<evidence type="ECO:0000256" key="3">
    <source>
        <dbReference type="ARBA" id="ARBA00008557"/>
    </source>
</evidence>
<feature type="domain" description="RRM" evidence="12">
    <location>
        <begin position="101"/>
        <end position="178"/>
    </location>
</feature>
<evidence type="ECO:0000256" key="4">
    <source>
        <dbReference type="ARBA" id="ARBA00022490"/>
    </source>
</evidence>
<keyword evidence="6 9" id="KW-0694">RNA-binding</keyword>
<dbReference type="Pfam" id="PF00658">
    <property type="entry name" value="MLLE"/>
    <property type="match status" value="1"/>
</dbReference>
<keyword evidence="7" id="KW-0539">Nucleus</keyword>
<gene>
    <name evidence="14" type="ORF">RIF29_39852</name>
</gene>
<evidence type="ECO:0000256" key="10">
    <source>
        <dbReference type="RuleBase" id="RU362004"/>
    </source>
</evidence>
<feature type="domain" description="RRM" evidence="12">
    <location>
        <begin position="295"/>
        <end position="372"/>
    </location>
</feature>
<evidence type="ECO:0000256" key="6">
    <source>
        <dbReference type="ARBA" id="ARBA00022884"/>
    </source>
</evidence>
<feature type="compositionally biased region" description="Polar residues" evidence="11">
    <location>
        <begin position="446"/>
        <end position="458"/>
    </location>
</feature>
<dbReference type="SUPFAM" id="SSF63570">
    <property type="entry name" value="PABC (PABP) domain"/>
    <property type="match status" value="1"/>
</dbReference>
<dbReference type="CDD" id="cd12381">
    <property type="entry name" value="RRM4_I_PABPs"/>
    <property type="match status" value="1"/>
</dbReference>